<feature type="transmembrane region" description="Helical" evidence="8">
    <location>
        <begin position="224"/>
        <end position="247"/>
    </location>
</feature>
<evidence type="ECO:0000256" key="7">
    <source>
        <dbReference type="ARBA" id="ARBA00023136"/>
    </source>
</evidence>
<dbReference type="PANTHER" id="PTHR34975:SF2">
    <property type="entry name" value="SPORE GERMINATION PROTEIN A2"/>
    <property type="match status" value="1"/>
</dbReference>
<feature type="transmembrane region" description="Helical" evidence="8">
    <location>
        <begin position="308"/>
        <end position="325"/>
    </location>
</feature>
<dbReference type="Proteomes" id="UP001597451">
    <property type="component" value="Unassembled WGS sequence"/>
</dbReference>
<feature type="transmembrane region" description="Helical" evidence="8">
    <location>
        <begin position="146"/>
        <end position="166"/>
    </location>
</feature>
<evidence type="ECO:0000256" key="8">
    <source>
        <dbReference type="SAM" id="Phobius"/>
    </source>
</evidence>
<sequence length="373" mass="43131">MDINVKVKPNLSIRAFYLFFIIASLQLGVGIMGATRFIYMEAGTGAWISILISIAYIFVVLFVMTLTLKQYENADIFGIHKDLFGKWLGNLLSTVYIVYFVLTLFSVLITYIEVVRVFIFPSMSPFTMAVVLLVLAVYSTLGGLRVIVGVCFLFFILTHWLLLLLIEPAVQIDWDHFLPMFQTPFPDLLAGAKASSYTFLGFEFLFLVYPFIQNKKGINPPLYLSVAWSGLLLVLITIITLGFFTGVQVERREWTLLSLFKFQQFSFIERLDFVVVAEWMMVIVPNIILLLWGATYGLRRLFKLPQKLTIYALAFPLLISCWIVDEHFRIQWVIEKVNVLGFWLVYVYPFLLLPMVLLKKKWKQRKRGEKNEA</sequence>
<feature type="transmembrane region" description="Helical" evidence="8">
    <location>
        <begin position="273"/>
        <end position="296"/>
    </location>
</feature>
<feature type="transmembrane region" description="Helical" evidence="8">
    <location>
        <begin position="16"/>
        <end position="39"/>
    </location>
</feature>
<keyword evidence="6 8" id="KW-1133">Transmembrane helix</keyword>
<feature type="transmembrane region" description="Helical" evidence="8">
    <location>
        <begin position="337"/>
        <end position="358"/>
    </location>
</feature>
<keyword evidence="4" id="KW-0309">Germination</keyword>
<dbReference type="Pfam" id="PF03845">
    <property type="entry name" value="Spore_permease"/>
    <property type="match status" value="1"/>
</dbReference>
<feature type="transmembrane region" description="Helical" evidence="8">
    <location>
        <begin position="87"/>
        <end position="112"/>
    </location>
</feature>
<comment type="subcellular location">
    <subcellularLocation>
        <location evidence="1">Membrane</location>
        <topology evidence="1">Multi-pass membrane protein</topology>
    </subcellularLocation>
</comment>
<name>A0ABW5Q3U5_9BACI</name>
<dbReference type="EMBL" id="JBHUMX010000041">
    <property type="protein sequence ID" value="MFD2630253.1"/>
    <property type="molecule type" value="Genomic_DNA"/>
</dbReference>
<keyword evidence="5 8" id="KW-0812">Transmembrane</keyword>
<dbReference type="InterPro" id="IPR004761">
    <property type="entry name" value="Spore_GerAB"/>
</dbReference>
<feature type="transmembrane region" description="Helical" evidence="8">
    <location>
        <begin position="118"/>
        <end position="139"/>
    </location>
</feature>
<evidence type="ECO:0000313" key="9">
    <source>
        <dbReference type="EMBL" id="MFD2630253.1"/>
    </source>
</evidence>
<evidence type="ECO:0000256" key="3">
    <source>
        <dbReference type="ARBA" id="ARBA00022448"/>
    </source>
</evidence>
<feature type="transmembrane region" description="Helical" evidence="8">
    <location>
        <begin position="45"/>
        <end position="66"/>
    </location>
</feature>
<keyword evidence="7 8" id="KW-0472">Membrane</keyword>
<feature type="transmembrane region" description="Helical" evidence="8">
    <location>
        <begin position="194"/>
        <end position="212"/>
    </location>
</feature>
<reference evidence="10" key="1">
    <citation type="journal article" date="2019" name="Int. J. Syst. Evol. Microbiol.">
        <title>The Global Catalogue of Microorganisms (GCM) 10K type strain sequencing project: providing services to taxonomists for standard genome sequencing and annotation.</title>
        <authorList>
            <consortium name="The Broad Institute Genomics Platform"/>
            <consortium name="The Broad Institute Genome Sequencing Center for Infectious Disease"/>
            <person name="Wu L."/>
            <person name="Ma J."/>
        </authorList>
    </citation>
    <scope>NUCLEOTIDE SEQUENCE [LARGE SCALE GENOMIC DNA]</scope>
    <source>
        <strain evidence="10">TISTR 1858</strain>
    </source>
</reference>
<evidence type="ECO:0000256" key="2">
    <source>
        <dbReference type="ARBA" id="ARBA00007998"/>
    </source>
</evidence>
<accession>A0ABW5Q3U5</accession>
<gene>
    <name evidence="9" type="ORF">ACFSUN_15815</name>
</gene>
<proteinExistence type="inferred from homology"/>
<protein>
    <submittedName>
        <fullName evidence="9">GerAB/ArcD/ProY family transporter</fullName>
    </submittedName>
</protein>
<evidence type="ECO:0000256" key="4">
    <source>
        <dbReference type="ARBA" id="ARBA00022544"/>
    </source>
</evidence>
<evidence type="ECO:0000256" key="6">
    <source>
        <dbReference type="ARBA" id="ARBA00022989"/>
    </source>
</evidence>
<comment type="similarity">
    <text evidence="2">Belongs to the amino acid-polyamine-organocation (APC) superfamily. Spore germination protein (SGP) (TC 2.A.3.9) family.</text>
</comment>
<dbReference type="NCBIfam" id="TIGR00912">
    <property type="entry name" value="2A0309"/>
    <property type="match status" value="1"/>
</dbReference>
<evidence type="ECO:0000313" key="10">
    <source>
        <dbReference type="Proteomes" id="UP001597451"/>
    </source>
</evidence>
<dbReference type="PANTHER" id="PTHR34975">
    <property type="entry name" value="SPORE GERMINATION PROTEIN A2"/>
    <property type="match status" value="1"/>
</dbReference>
<keyword evidence="3" id="KW-0813">Transport</keyword>
<evidence type="ECO:0000256" key="1">
    <source>
        <dbReference type="ARBA" id="ARBA00004141"/>
    </source>
</evidence>
<organism evidence="9 10">
    <name type="scientific">Oceanobacillus kapialis</name>
    <dbReference type="NCBI Taxonomy" id="481353"/>
    <lineage>
        <taxon>Bacteria</taxon>
        <taxon>Bacillati</taxon>
        <taxon>Bacillota</taxon>
        <taxon>Bacilli</taxon>
        <taxon>Bacillales</taxon>
        <taxon>Bacillaceae</taxon>
        <taxon>Oceanobacillus</taxon>
    </lineage>
</organism>
<dbReference type="RefSeq" id="WP_379563290.1">
    <property type="nucleotide sequence ID" value="NZ_JBHUMX010000041.1"/>
</dbReference>
<comment type="caution">
    <text evidence="9">The sequence shown here is derived from an EMBL/GenBank/DDBJ whole genome shotgun (WGS) entry which is preliminary data.</text>
</comment>
<keyword evidence="10" id="KW-1185">Reference proteome</keyword>
<evidence type="ECO:0000256" key="5">
    <source>
        <dbReference type="ARBA" id="ARBA00022692"/>
    </source>
</evidence>